<evidence type="ECO:0000313" key="2">
    <source>
        <dbReference type="Proteomes" id="UP000215914"/>
    </source>
</evidence>
<name>A0A251VS72_HELAN</name>
<evidence type="ECO:0000313" key="1">
    <source>
        <dbReference type="EMBL" id="OTG37973.1"/>
    </source>
</evidence>
<reference evidence="2" key="1">
    <citation type="journal article" date="2017" name="Nature">
        <title>The sunflower genome provides insights into oil metabolism, flowering and Asterid evolution.</title>
        <authorList>
            <person name="Badouin H."/>
            <person name="Gouzy J."/>
            <person name="Grassa C.J."/>
            <person name="Murat F."/>
            <person name="Staton S.E."/>
            <person name="Cottret L."/>
            <person name="Lelandais-Briere C."/>
            <person name="Owens G.L."/>
            <person name="Carrere S."/>
            <person name="Mayjonade B."/>
            <person name="Legrand L."/>
            <person name="Gill N."/>
            <person name="Kane N.C."/>
            <person name="Bowers J.E."/>
            <person name="Hubner S."/>
            <person name="Bellec A."/>
            <person name="Berard A."/>
            <person name="Berges H."/>
            <person name="Blanchet N."/>
            <person name="Boniface M.C."/>
            <person name="Brunel D."/>
            <person name="Catrice O."/>
            <person name="Chaidir N."/>
            <person name="Claudel C."/>
            <person name="Donnadieu C."/>
            <person name="Faraut T."/>
            <person name="Fievet G."/>
            <person name="Helmstetter N."/>
            <person name="King M."/>
            <person name="Knapp S.J."/>
            <person name="Lai Z."/>
            <person name="Le Paslier M.C."/>
            <person name="Lippi Y."/>
            <person name="Lorenzon L."/>
            <person name="Mandel J.R."/>
            <person name="Marage G."/>
            <person name="Marchand G."/>
            <person name="Marquand E."/>
            <person name="Bret-Mestries E."/>
            <person name="Morien E."/>
            <person name="Nambeesan S."/>
            <person name="Nguyen T."/>
            <person name="Pegot-Espagnet P."/>
            <person name="Pouilly N."/>
            <person name="Raftis F."/>
            <person name="Sallet E."/>
            <person name="Schiex T."/>
            <person name="Thomas J."/>
            <person name="Vandecasteele C."/>
            <person name="Vares D."/>
            <person name="Vear F."/>
            <person name="Vautrin S."/>
            <person name="Crespi M."/>
            <person name="Mangin B."/>
            <person name="Burke J.M."/>
            <person name="Salse J."/>
            <person name="Munos S."/>
            <person name="Vincourt P."/>
            <person name="Rieseberg L.H."/>
            <person name="Langlade N.B."/>
        </authorList>
    </citation>
    <scope>NUCLEOTIDE SEQUENCE [LARGE SCALE GENOMIC DNA]</scope>
    <source>
        <strain evidence="2">cv. SF193</strain>
    </source>
</reference>
<organism evidence="1 2">
    <name type="scientific">Helianthus annuus</name>
    <name type="common">Common sunflower</name>
    <dbReference type="NCBI Taxonomy" id="4232"/>
    <lineage>
        <taxon>Eukaryota</taxon>
        <taxon>Viridiplantae</taxon>
        <taxon>Streptophyta</taxon>
        <taxon>Embryophyta</taxon>
        <taxon>Tracheophyta</taxon>
        <taxon>Spermatophyta</taxon>
        <taxon>Magnoliopsida</taxon>
        <taxon>eudicotyledons</taxon>
        <taxon>Gunneridae</taxon>
        <taxon>Pentapetalae</taxon>
        <taxon>asterids</taxon>
        <taxon>campanulids</taxon>
        <taxon>Asterales</taxon>
        <taxon>Asteraceae</taxon>
        <taxon>Asteroideae</taxon>
        <taxon>Heliantheae alliance</taxon>
        <taxon>Heliantheae</taxon>
        <taxon>Helianthus</taxon>
    </lineage>
</organism>
<proteinExistence type="predicted"/>
<protein>
    <submittedName>
        <fullName evidence="1">Uncharacterized protein</fullName>
    </submittedName>
</protein>
<dbReference type="Proteomes" id="UP000215914">
    <property type="component" value="Chromosome 1"/>
</dbReference>
<dbReference type="AlphaFoldDB" id="A0A251VS72"/>
<keyword evidence="2" id="KW-1185">Reference proteome</keyword>
<sequence length="116" mass="13125">MSMSLMAMPMANTVNIPLVQGGEWVPLGEGYEYVVNIYDAQAIEVNFALEYVDFLHDVLDALDLQEGQVRLTYPRQTGRNTTFPVTIDGPEAFENFRIFVQHSSARSHISIFVQQI</sequence>
<gene>
    <name evidence="1" type="ORF">HannXRQ_Chr01g0024661</name>
</gene>
<dbReference type="EMBL" id="CM007890">
    <property type="protein sequence ID" value="OTG37973.1"/>
    <property type="molecule type" value="Genomic_DNA"/>
</dbReference>
<accession>A0A251VS72</accession>
<dbReference type="InParanoid" id="A0A251VS72"/>